<reference evidence="2" key="1">
    <citation type="submission" date="2008-06" db="EMBL/GenBank/DDBJ databases">
        <authorList>
            <person name="VanHoeck K.L."/>
            <person name="Gordinier J."/>
            <person name="Bogiages C."/>
            <person name="Buck B."/>
            <person name="Chambers R.A."/>
            <person name="Edgar R.H."/>
            <person name="Ko C."/>
            <person name="Altman D.S."/>
            <person name="Swigonova Z.U."/>
            <person name="Lucas S."/>
            <person name="Copeland A."/>
            <person name="Lapidus A."/>
            <person name="Glavina del Rio T."/>
            <person name="Dalin E."/>
            <person name="Tice H."/>
            <person name="Bruce D."/>
            <person name="Barry K."/>
            <person name="Detter C."/>
            <person name="Green L."/>
            <person name="Pitluck S."/>
            <person name="Jacobs-Sera D."/>
            <person name="Hendrix R.W."/>
            <person name="Hatfull G.F."/>
        </authorList>
    </citation>
    <scope>NUCLEOTIDE SEQUENCE [LARGE SCALE GENOMIC DNA]</scope>
</reference>
<dbReference type="KEGG" id="vg:6921763"/>
<keyword evidence="2" id="KW-1185">Reference proteome</keyword>
<dbReference type="EMBL" id="EU826470">
    <property type="protein sequence ID" value="ACH62959.1"/>
    <property type="molecule type" value="Genomic_DNA"/>
</dbReference>
<evidence type="ECO:0000313" key="2">
    <source>
        <dbReference type="Proteomes" id="UP000001852"/>
    </source>
</evidence>
<dbReference type="RefSeq" id="YP_002224001.1">
    <property type="nucleotide sequence ID" value="NC_011267.1"/>
</dbReference>
<evidence type="ECO:0000313" key="1">
    <source>
        <dbReference type="EMBL" id="ACH62959.1"/>
    </source>
</evidence>
<accession>B5LLR3</accession>
<proteinExistence type="predicted"/>
<dbReference type="Proteomes" id="UP000001852">
    <property type="component" value="Segment"/>
</dbReference>
<dbReference type="OrthoDB" id="16104at10239"/>
<protein>
    <submittedName>
        <fullName evidence="1">Uncharacterized protein</fullName>
    </submittedName>
</protein>
<gene>
    <name evidence="1" type="primary">60</name>
    <name evidence="1" type="ORF">SOLON_60</name>
</gene>
<sequence>MSSEAQNVIAEVVAKHEFDGVERDRIRDRIIGLCSCGKRVRTHPRSSHAEHVAEEIDKALGGLRRETRVIESIFELGVPEPATRFVTHWMEIPDE</sequence>
<organism evidence="1 2">
    <name type="scientific">Mycobacterium phage Solon</name>
    <dbReference type="NCBI Taxonomy" id="555603"/>
    <lineage>
        <taxon>Viruses</taxon>
        <taxon>Duplodnaviria</taxon>
        <taxon>Heunggongvirae</taxon>
        <taxon>Uroviricota</taxon>
        <taxon>Caudoviricetes</taxon>
        <taxon>Fromanvirus</taxon>
        <taxon>Fromanvirus solon</taxon>
    </lineage>
</organism>
<dbReference type="GeneID" id="6921763"/>
<name>B5LLR3_9CAUD</name>